<organism evidence="6 7">
    <name type="scientific">Pectobacterium parmentieri</name>
    <dbReference type="NCBI Taxonomy" id="1905730"/>
    <lineage>
        <taxon>Bacteria</taxon>
        <taxon>Pseudomonadati</taxon>
        <taxon>Pseudomonadota</taxon>
        <taxon>Gammaproteobacteria</taxon>
        <taxon>Enterobacterales</taxon>
        <taxon>Pectobacteriaceae</taxon>
        <taxon>Pectobacterium</taxon>
    </lineage>
</organism>
<sequence length="132" mass="14757">MMTTKRKAYVRGMSPTWWQKLGFYRFYMLREGTAVPAVWFSIVLMCGVFALKNGPEGWANFVSFLQNPLVLLINIVALLAAALHTKTWFELAPKASIIVIKDEKMGPEPIIKGLWAVTVVVTVAVLAIALLF</sequence>
<evidence type="ECO:0000256" key="3">
    <source>
        <dbReference type="ARBA" id="ARBA00022989"/>
    </source>
</evidence>
<dbReference type="HAMAP" id="MF_00708">
    <property type="entry name" value="Fumarate_red_C"/>
    <property type="match status" value="1"/>
</dbReference>
<dbReference type="GO" id="GO:0000104">
    <property type="term" value="F:succinate dehydrogenase activity"/>
    <property type="evidence" value="ECO:0007669"/>
    <property type="project" value="UniProtKB-UniRule"/>
</dbReference>
<feature type="transmembrane region" description="Helical" evidence="5">
    <location>
        <begin position="110"/>
        <end position="131"/>
    </location>
</feature>
<dbReference type="OMA" id="MTATWWQ"/>
<dbReference type="InterPro" id="IPR003510">
    <property type="entry name" value="Fumarate_red_C"/>
</dbReference>
<feature type="transmembrane region" description="Helical" evidence="5">
    <location>
        <begin position="33"/>
        <end position="51"/>
    </location>
</feature>
<keyword evidence="3 5" id="KW-1133">Transmembrane helix</keyword>
<reference evidence="6 7" key="1">
    <citation type="journal article" date="2012" name="J. Bacteriol.">
        <title>Genome sequence of Pectobacterium sp. strain SCC3193.</title>
        <authorList>
            <person name="Koskinen J.P."/>
            <person name="Laine P."/>
            <person name="Niemi O."/>
            <person name="Nykyri J."/>
            <person name="Harjunpaa H."/>
            <person name="Auvinen P."/>
            <person name="Paulin L."/>
            <person name="Pirhonen M."/>
            <person name="Palva T."/>
            <person name="Holm L."/>
        </authorList>
    </citation>
    <scope>NUCLEOTIDE SEQUENCE [LARGE SCALE GENOMIC DNA]</scope>
    <source>
        <strain evidence="6 7">SCC3193</strain>
    </source>
</reference>
<keyword evidence="2 5" id="KW-0812">Transmembrane</keyword>
<dbReference type="CDD" id="cd00546">
    <property type="entry name" value="QFR_TypeD_subunitC"/>
    <property type="match status" value="1"/>
</dbReference>
<gene>
    <name evidence="5" type="primary">frdC</name>
    <name evidence="6" type="ordered locus">W5S_4094</name>
</gene>
<dbReference type="AlphaFoldDB" id="A0A0H3I858"/>
<name>A0A0H3I858_PECPM</name>
<evidence type="ECO:0000256" key="2">
    <source>
        <dbReference type="ARBA" id="ARBA00022692"/>
    </source>
</evidence>
<dbReference type="STRING" id="1905730.W5S_4094"/>
<comment type="subunit">
    <text evidence="5">Part of an enzyme complex containing four subunits: a flavoprotein (FrdA), an iron-sulfur protein (FrdB), and two hydrophobic anchor proteins (FrdC and FrdD).</text>
</comment>
<dbReference type="Gene3D" id="1.20.1300.10">
    <property type="entry name" value="Fumarate reductase/succinate dehydrogenase, transmembrane subunit"/>
    <property type="match status" value="1"/>
</dbReference>
<keyword evidence="1 5" id="KW-1003">Cell membrane</keyword>
<dbReference type="PATRIC" id="fig|1166016.3.peg.4172"/>
<dbReference type="HOGENOM" id="CLU_156492_0_0_6"/>
<keyword evidence="5" id="KW-0997">Cell inner membrane</keyword>
<dbReference type="KEGG" id="pec:W5S_4094"/>
<feature type="transmembrane region" description="Helical" evidence="5">
    <location>
        <begin position="71"/>
        <end position="89"/>
    </location>
</feature>
<dbReference type="GO" id="GO:0005886">
    <property type="term" value="C:plasma membrane"/>
    <property type="evidence" value="ECO:0007669"/>
    <property type="project" value="UniProtKB-SubCell"/>
</dbReference>
<dbReference type="EMBL" id="CP003415">
    <property type="protein sequence ID" value="AFI92155.1"/>
    <property type="molecule type" value="Genomic_DNA"/>
</dbReference>
<evidence type="ECO:0000313" key="7">
    <source>
        <dbReference type="Proteomes" id="UP000008044"/>
    </source>
</evidence>
<dbReference type="GO" id="GO:0045283">
    <property type="term" value="C:fumarate reductase complex"/>
    <property type="evidence" value="ECO:0007669"/>
    <property type="project" value="UniProtKB-UniRule"/>
</dbReference>
<keyword evidence="4 5" id="KW-0472">Membrane</keyword>
<dbReference type="Proteomes" id="UP000008044">
    <property type="component" value="Chromosome"/>
</dbReference>
<protein>
    <recommendedName>
        <fullName evidence="5">Fumarate reductase subunit C</fullName>
    </recommendedName>
    <alternativeName>
        <fullName evidence="5">Fumarate reductase 15 kDa hydrophobic protein</fullName>
    </alternativeName>
    <alternativeName>
        <fullName evidence="5">Quinol-fumarate reductase subunit C</fullName>
        <shortName evidence="5">QFR subunit C</shortName>
    </alternativeName>
</protein>
<comment type="function">
    <text evidence="5">Two distinct, membrane-bound, FAD-containing enzymes are responsible for the catalysis of fumarate and succinate interconversion; fumarate reductase is used in anaerobic growth, and succinate dehydrogenase is used in aerobic growth. Anchors the catalytic components of the fumarate reductase complex to the cell inner membrane, binds quinones.</text>
</comment>
<proteinExistence type="inferred from homology"/>
<evidence type="ECO:0000256" key="5">
    <source>
        <dbReference type="HAMAP-Rule" id="MF_00708"/>
    </source>
</evidence>
<evidence type="ECO:0000256" key="1">
    <source>
        <dbReference type="ARBA" id="ARBA00022475"/>
    </source>
</evidence>
<dbReference type="PIRSF" id="PIRSF000180">
    <property type="entry name" value="FrdC"/>
    <property type="match status" value="1"/>
</dbReference>
<dbReference type="eggNOG" id="COG3029">
    <property type="taxonomic scope" value="Bacteria"/>
</dbReference>
<comment type="similarity">
    <text evidence="5">Belongs to the FrdC family.</text>
</comment>
<evidence type="ECO:0000256" key="4">
    <source>
        <dbReference type="ARBA" id="ARBA00023136"/>
    </source>
</evidence>
<dbReference type="Pfam" id="PF02300">
    <property type="entry name" value="Fumarate_red_C"/>
    <property type="match status" value="1"/>
</dbReference>
<dbReference type="NCBIfam" id="NF003445">
    <property type="entry name" value="PRK04987.1"/>
    <property type="match status" value="1"/>
</dbReference>
<accession>A0A0H3I858</accession>
<evidence type="ECO:0000313" key="6">
    <source>
        <dbReference type="EMBL" id="AFI92155.1"/>
    </source>
</evidence>
<dbReference type="SUPFAM" id="SSF81343">
    <property type="entry name" value="Fumarate reductase respiratory complex transmembrane subunits"/>
    <property type="match status" value="1"/>
</dbReference>
<comment type="subcellular location">
    <subcellularLocation>
        <location evidence="5">Cell inner membrane</location>
        <topology evidence="5">Multi-pass membrane protein</topology>
    </subcellularLocation>
</comment>
<dbReference type="InterPro" id="IPR034804">
    <property type="entry name" value="SQR/QFR_C/D"/>
</dbReference>